<comment type="subcellular location">
    <subcellularLocation>
        <location evidence="2">Chromosome</location>
    </subcellularLocation>
    <subcellularLocation>
        <location evidence="1">Nucleus</location>
    </subcellularLocation>
</comment>
<dbReference type="InterPro" id="IPR051294">
    <property type="entry name" value="HORMA_MeioticProgression"/>
</dbReference>
<evidence type="ECO:0000313" key="8">
    <source>
        <dbReference type="EMBL" id="CAE6461718.1"/>
    </source>
</evidence>
<protein>
    <recommendedName>
        <fullName evidence="7">HORMA domain-containing protein</fullName>
    </recommendedName>
</protein>
<comment type="caution">
    <text evidence="8">The sequence shown here is derived from an EMBL/GenBank/DDBJ whole genome shotgun (WGS) entry which is preliminary data.</text>
</comment>
<feature type="compositionally biased region" description="Basic residues" evidence="6">
    <location>
        <begin position="755"/>
        <end position="773"/>
    </location>
</feature>
<evidence type="ECO:0000256" key="5">
    <source>
        <dbReference type="ARBA" id="ARBA00023254"/>
    </source>
</evidence>
<evidence type="ECO:0000256" key="6">
    <source>
        <dbReference type="SAM" id="MobiDB-lite"/>
    </source>
</evidence>
<keyword evidence="5" id="KW-0469">Meiosis</keyword>
<evidence type="ECO:0000256" key="3">
    <source>
        <dbReference type="ARBA" id="ARBA00022454"/>
    </source>
</evidence>
<dbReference type="PROSITE" id="PS50815">
    <property type="entry name" value="HORMA"/>
    <property type="match status" value="1"/>
</dbReference>
<dbReference type="EMBL" id="CAJMWT010003045">
    <property type="protein sequence ID" value="CAE6461718.1"/>
    <property type="molecule type" value="Genomic_DNA"/>
</dbReference>
<evidence type="ECO:0000256" key="2">
    <source>
        <dbReference type="ARBA" id="ARBA00004286"/>
    </source>
</evidence>
<evidence type="ECO:0000256" key="1">
    <source>
        <dbReference type="ARBA" id="ARBA00004123"/>
    </source>
</evidence>
<dbReference type="AlphaFoldDB" id="A0A8H3GQ17"/>
<feature type="region of interest" description="Disordered" evidence="6">
    <location>
        <begin position="674"/>
        <end position="773"/>
    </location>
</feature>
<feature type="compositionally biased region" description="Pro residues" evidence="6">
    <location>
        <begin position="743"/>
        <end position="753"/>
    </location>
</feature>
<evidence type="ECO:0000259" key="7">
    <source>
        <dbReference type="PROSITE" id="PS50815"/>
    </source>
</evidence>
<dbReference type="GO" id="GO:0007130">
    <property type="term" value="P:synaptonemal complex assembly"/>
    <property type="evidence" value="ECO:0007669"/>
    <property type="project" value="TreeGrafter"/>
</dbReference>
<dbReference type="Proteomes" id="UP000663843">
    <property type="component" value="Unassembled WGS sequence"/>
</dbReference>
<dbReference type="InterPro" id="IPR036570">
    <property type="entry name" value="HORMA_dom_sf"/>
</dbReference>
<evidence type="ECO:0000313" key="9">
    <source>
        <dbReference type="Proteomes" id="UP000663843"/>
    </source>
</evidence>
<feature type="compositionally biased region" description="Low complexity" evidence="6">
    <location>
        <begin position="689"/>
        <end position="703"/>
    </location>
</feature>
<accession>A0A8H3GQ17</accession>
<keyword evidence="4" id="KW-0539">Nucleus</keyword>
<sequence length="790" mass="86408">MNRTKLKNKTSVRPDQALMTAASSTQAVKTLISSGFGCIAWIRGLLSDDNFEDSSLNGSRSGEMMSTLSSAGASSQVSASSTKVKVIKRNFSTEADSLLDYIDGIYEVLEKQYLKSFVFAIYLDEENPNNLVESYTFTVSYEKVADTDVTAPVISLATDMSRMGLLDGEDPVSAATTNGRVPTLGEVKRSVRMLIKRLIASCQQMDSLPGKYLFAQIYYNDTAPPEYEPPHFVAGDAEKDRFYFSTHGVSQPPEKYSIGGVITGQHDVKIEIASISSYLPSPEDNNAPFTGHAVGSNVRSGFAAKEAKRKADAQAQLEDAARRRVVWDAEPFGRTDREDDPEGERRRQEALRAPLGIRRGDNIEPIPGIVRHTGGQHVVPGLNDALQGTEEGEDATQILETQATVIVPSAQETPCATQTNMEVDATQLDNTPSHEDVEMQGGAQPTVLDPTQAGTQQAEGGIHPTPKAIDPAILYSKKVSCDCNIEDSTQETFICQGECGRRLHAWCMGFNNAHEATNSPYALCLGCGAKEQDWYALLEERDLVKLSEVLLALGQYRRTLKLIYIHGFPGNPHALGRLVGYGRPDALRIMNRLEGEGFIESRTIQSDELGMLATETATKSIKCKKSKKNKSSKPKLVLVNTPATEANFNRYFDPRGEIEQELFYRFKEQHLKPKRLKKANATPSQHGHVGNVLVPSSSVNLPSQGPPENPSLDPLPGAMACGENDTQTQEETQMVVDPEPVSSVPPPSPPPSRSAPKRRVSTRSSRGRGKRLKVSLATTRIELDACDAYE</sequence>
<dbReference type="Gene3D" id="3.30.900.10">
    <property type="entry name" value="HORMA domain"/>
    <property type="match status" value="1"/>
</dbReference>
<keyword evidence="3" id="KW-0158">Chromosome</keyword>
<reference evidence="8" key="1">
    <citation type="submission" date="2021-01" db="EMBL/GenBank/DDBJ databases">
        <authorList>
            <person name="Kaushik A."/>
        </authorList>
    </citation>
    <scope>NUCLEOTIDE SEQUENCE</scope>
    <source>
        <strain evidence="8">AG2-2IIIB</strain>
    </source>
</reference>
<feature type="domain" description="HORMA" evidence="7">
    <location>
        <begin position="22"/>
        <end position="272"/>
    </location>
</feature>
<dbReference type="GO" id="GO:0005634">
    <property type="term" value="C:nucleus"/>
    <property type="evidence" value="ECO:0007669"/>
    <property type="project" value="UniProtKB-SubCell"/>
</dbReference>
<dbReference type="InterPro" id="IPR003511">
    <property type="entry name" value="HORMA_dom"/>
</dbReference>
<dbReference type="SUPFAM" id="SSF56019">
    <property type="entry name" value="The spindle assembly checkpoint protein mad2"/>
    <property type="match status" value="1"/>
</dbReference>
<dbReference type="Pfam" id="PF02301">
    <property type="entry name" value="HORMA"/>
    <property type="match status" value="1"/>
</dbReference>
<name>A0A8H3GQ17_9AGAM</name>
<dbReference type="PANTHER" id="PTHR48225">
    <property type="entry name" value="HORMA DOMAIN-CONTAINING PROTEIN 1"/>
    <property type="match status" value="1"/>
</dbReference>
<evidence type="ECO:0000256" key="4">
    <source>
        <dbReference type="ARBA" id="ARBA00023242"/>
    </source>
</evidence>
<proteinExistence type="predicted"/>
<organism evidence="8 9">
    <name type="scientific">Rhizoctonia solani</name>
    <dbReference type="NCBI Taxonomy" id="456999"/>
    <lineage>
        <taxon>Eukaryota</taxon>
        <taxon>Fungi</taxon>
        <taxon>Dikarya</taxon>
        <taxon>Basidiomycota</taxon>
        <taxon>Agaricomycotina</taxon>
        <taxon>Agaricomycetes</taxon>
        <taxon>Cantharellales</taxon>
        <taxon>Ceratobasidiaceae</taxon>
        <taxon>Rhizoctonia</taxon>
    </lineage>
</organism>
<gene>
    <name evidence="8" type="ORF">RDB_LOCUS96936</name>
</gene>
<dbReference type="PANTHER" id="PTHR48225:SF7">
    <property type="entry name" value="MEIOSIS-SPECIFIC PROTEIN HOP1"/>
    <property type="match status" value="1"/>
</dbReference>
<dbReference type="GO" id="GO:0051598">
    <property type="term" value="P:meiotic recombination checkpoint signaling"/>
    <property type="evidence" value="ECO:0007669"/>
    <property type="project" value="TreeGrafter"/>
</dbReference>
<dbReference type="GO" id="GO:0005694">
    <property type="term" value="C:chromosome"/>
    <property type="evidence" value="ECO:0007669"/>
    <property type="project" value="UniProtKB-SubCell"/>
</dbReference>